<gene>
    <name evidence="1" type="ORF">SDC9_198421</name>
</gene>
<dbReference type="EMBL" id="VSSQ01115262">
    <property type="protein sequence ID" value="MPN50788.1"/>
    <property type="molecule type" value="Genomic_DNA"/>
</dbReference>
<comment type="caution">
    <text evidence="1">The sequence shown here is derived from an EMBL/GenBank/DDBJ whole genome shotgun (WGS) entry which is preliminary data.</text>
</comment>
<protein>
    <submittedName>
        <fullName evidence="1">Uncharacterized protein</fullName>
    </submittedName>
</protein>
<sequence length="120" mass="13680">MAPIDGAFRKDFLLLFAEADQFFHESVQIAVLLILFPDHALAAIRIHAAGQADFIPVVQTRDAGLDVGEGHRLFHDVFVLVGFRQQARRIMGIQNVELHLVRLIAIEHQLVIHFRHHFTQ</sequence>
<reference evidence="1" key="1">
    <citation type="submission" date="2019-08" db="EMBL/GenBank/DDBJ databases">
        <authorList>
            <person name="Kucharzyk K."/>
            <person name="Murdoch R.W."/>
            <person name="Higgins S."/>
            <person name="Loffler F."/>
        </authorList>
    </citation>
    <scope>NUCLEOTIDE SEQUENCE</scope>
</reference>
<proteinExistence type="predicted"/>
<evidence type="ECO:0000313" key="1">
    <source>
        <dbReference type="EMBL" id="MPN50788.1"/>
    </source>
</evidence>
<name>A0A645IHL4_9ZZZZ</name>
<organism evidence="1">
    <name type="scientific">bioreactor metagenome</name>
    <dbReference type="NCBI Taxonomy" id="1076179"/>
    <lineage>
        <taxon>unclassified sequences</taxon>
        <taxon>metagenomes</taxon>
        <taxon>ecological metagenomes</taxon>
    </lineage>
</organism>
<accession>A0A645IHL4</accession>
<dbReference type="AlphaFoldDB" id="A0A645IHL4"/>